<organism evidence="1 2">
    <name type="scientific">Pisolithus tinctorius Marx 270</name>
    <dbReference type="NCBI Taxonomy" id="870435"/>
    <lineage>
        <taxon>Eukaryota</taxon>
        <taxon>Fungi</taxon>
        <taxon>Dikarya</taxon>
        <taxon>Basidiomycota</taxon>
        <taxon>Agaricomycotina</taxon>
        <taxon>Agaricomycetes</taxon>
        <taxon>Agaricomycetidae</taxon>
        <taxon>Boletales</taxon>
        <taxon>Sclerodermatineae</taxon>
        <taxon>Pisolithaceae</taxon>
        <taxon>Pisolithus</taxon>
    </lineage>
</organism>
<accession>A0A0C3JW03</accession>
<protein>
    <submittedName>
        <fullName evidence="1">Uncharacterized protein</fullName>
    </submittedName>
</protein>
<gene>
    <name evidence="1" type="ORF">M404DRAFT_728919</name>
</gene>
<sequence>MDFVASSLLDSMRFGNSVPTNTTNNWELPLLASPRYFGCLPLSAQPQTIIIQYVVLTYHVAASRKERTCLGRFTGRPYTHKMNMLATKVRTFSEPQKVPSWEDLRSKGTWLYRL</sequence>
<dbReference type="HOGENOM" id="CLU_170517_0_0_1"/>
<reference evidence="2" key="2">
    <citation type="submission" date="2015-01" db="EMBL/GenBank/DDBJ databases">
        <title>Evolutionary Origins and Diversification of the Mycorrhizal Mutualists.</title>
        <authorList>
            <consortium name="DOE Joint Genome Institute"/>
            <consortium name="Mycorrhizal Genomics Consortium"/>
            <person name="Kohler A."/>
            <person name="Kuo A."/>
            <person name="Nagy L.G."/>
            <person name="Floudas D."/>
            <person name="Copeland A."/>
            <person name="Barry K.W."/>
            <person name="Cichocki N."/>
            <person name="Veneault-Fourrey C."/>
            <person name="LaButti K."/>
            <person name="Lindquist E.A."/>
            <person name="Lipzen A."/>
            <person name="Lundell T."/>
            <person name="Morin E."/>
            <person name="Murat C."/>
            <person name="Riley R."/>
            <person name="Ohm R."/>
            <person name="Sun H."/>
            <person name="Tunlid A."/>
            <person name="Henrissat B."/>
            <person name="Grigoriev I.V."/>
            <person name="Hibbett D.S."/>
            <person name="Martin F."/>
        </authorList>
    </citation>
    <scope>NUCLEOTIDE SEQUENCE [LARGE SCALE GENOMIC DNA]</scope>
    <source>
        <strain evidence="2">Marx 270</strain>
    </source>
</reference>
<dbReference type="Proteomes" id="UP000054217">
    <property type="component" value="Unassembled WGS sequence"/>
</dbReference>
<reference evidence="1 2" key="1">
    <citation type="submission" date="2014-04" db="EMBL/GenBank/DDBJ databases">
        <authorList>
            <consortium name="DOE Joint Genome Institute"/>
            <person name="Kuo A."/>
            <person name="Kohler A."/>
            <person name="Costa M.D."/>
            <person name="Nagy L.G."/>
            <person name="Floudas D."/>
            <person name="Copeland A."/>
            <person name="Barry K.W."/>
            <person name="Cichocki N."/>
            <person name="Veneault-Fourrey C."/>
            <person name="LaButti K."/>
            <person name="Lindquist E.A."/>
            <person name="Lipzen A."/>
            <person name="Lundell T."/>
            <person name="Morin E."/>
            <person name="Murat C."/>
            <person name="Sun H."/>
            <person name="Tunlid A."/>
            <person name="Henrissat B."/>
            <person name="Grigoriev I.V."/>
            <person name="Hibbett D.S."/>
            <person name="Martin F."/>
            <person name="Nordberg H.P."/>
            <person name="Cantor M.N."/>
            <person name="Hua S.X."/>
        </authorList>
    </citation>
    <scope>NUCLEOTIDE SEQUENCE [LARGE SCALE GENOMIC DNA]</scope>
    <source>
        <strain evidence="1 2">Marx 270</strain>
    </source>
</reference>
<dbReference type="InParanoid" id="A0A0C3JW03"/>
<proteinExistence type="predicted"/>
<keyword evidence="2" id="KW-1185">Reference proteome</keyword>
<dbReference type="EMBL" id="KN831987">
    <property type="protein sequence ID" value="KIO01632.1"/>
    <property type="molecule type" value="Genomic_DNA"/>
</dbReference>
<dbReference type="AlphaFoldDB" id="A0A0C3JW03"/>
<name>A0A0C3JW03_PISTI</name>
<evidence type="ECO:0000313" key="2">
    <source>
        <dbReference type="Proteomes" id="UP000054217"/>
    </source>
</evidence>
<evidence type="ECO:0000313" key="1">
    <source>
        <dbReference type="EMBL" id="KIO01632.1"/>
    </source>
</evidence>